<name>A0A010ZUU6_9ACTN</name>
<sequence length="106" mass="11659">MTDWRSAWVDALDHLEADVAEIEELLRADQFLRETPPSDAWAPPEGIGPLPLDLRPRADRILARQLAAAEAIARAMAGNRRQAALTSKIELFDSGAARPAYLDQAI</sequence>
<accession>A0A010ZUU6</accession>
<dbReference type="EMBL" id="JFBT01000001">
    <property type="protein sequence ID" value="EXG80982.1"/>
    <property type="molecule type" value="Genomic_DNA"/>
</dbReference>
<comment type="caution">
    <text evidence="1">The sequence shown here is derived from an EMBL/GenBank/DDBJ whole genome shotgun (WGS) entry which is preliminary data.</text>
</comment>
<keyword evidence="2" id="KW-1185">Reference proteome</keyword>
<evidence type="ECO:0000313" key="1">
    <source>
        <dbReference type="EMBL" id="EXG80982.1"/>
    </source>
</evidence>
<protein>
    <submittedName>
        <fullName evidence="1">Uncharacterized protein</fullName>
    </submittedName>
</protein>
<dbReference type="HOGENOM" id="CLU_155914_0_0_11"/>
<dbReference type="RefSeq" id="WP_035850127.1">
    <property type="nucleotide sequence ID" value="NZ_KK073874.1"/>
</dbReference>
<dbReference type="AlphaFoldDB" id="A0A010ZUU6"/>
<reference evidence="1 2" key="1">
    <citation type="submission" date="2013-07" db="EMBL/GenBank/DDBJ databases">
        <authorList>
            <consortium name="DOE Joint Genome Institute"/>
            <person name="Eisen J."/>
            <person name="Huntemann M."/>
            <person name="Han J."/>
            <person name="Chen A."/>
            <person name="Kyrpides N."/>
            <person name="Mavromatis K."/>
            <person name="Markowitz V."/>
            <person name="Palaniappan K."/>
            <person name="Ivanova N."/>
            <person name="Schaumberg A."/>
            <person name="Pati A."/>
            <person name="Liolios K."/>
            <person name="Nordberg H.P."/>
            <person name="Cantor M.N."/>
            <person name="Hua S.X."/>
            <person name="Woyke T."/>
        </authorList>
    </citation>
    <scope>NUCLEOTIDE SEQUENCE [LARGE SCALE GENOMIC DNA]</scope>
    <source>
        <strain evidence="1 2">DSM 44712</strain>
    </source>
</reference>
<proteinExistence type="predicted"/>
<gene>
    <name evidence="1" type="ORF">CryarDRAFT_2077</name>
</gene>
<dbReference type="Proteomes" id="UP000021053">
    <property type="component" value="Unassembled WGS sequence"/>
</dbReference>
<evidence type="ECO:0000313" key="2">
    <source>
        <dbReference type="Proteomes" id="UP000021053"/>
    </source>
</evidence>
<organism evidence="1 2">
    <name type="scientific">Cryptosporangium arvum DSM 44712</name>
    <dbReference type="NCBI Taxonomy" id="927661"/>
    <lineage>
        <taxon>Bacteria</taxon>
        <taxon>Bacillati</taxon>
        <taxon>Actinomycetota</taxon>
        <taxon>Actinomycetes</taxon>
        <taxon>Cryptosporangiales</taxon>
        <taxon>Cryptosporangiaceae</taxon>
        <taxon>Cryptosporangium</taxon>
    </lineage>
</organism>
<dbReference type="OrthoDB" id="3695729at2"/>